<dbReference type="Pfam" id="PF02780">
    <property type="entry name" value="Transketolase_C"/>
    <property type="match status" value="1"/>
</dbReference>
<dbReference type="InterPro" id="IPR005475">
    <property type="entry name" value="Transketolase-like_Pyr-bd"/>
</dbReference>
<dbReference type="InterPro" id="IPR033248">
    <property type="entry name" value="Transketolase_C"/>
</dbReference>
<dbReference type="EMBL" id="DTCM01000046">
    <property type="protein sequence ID" value="HGL40752.1"/>
    <property type="molecule type" value="Genomic_DNA"/>
</dbReference>
<dbReference type="GO" id="GO:0006082">
    <property type="term" value="P:organic acid metabolic process"/>
    <property type="evidence" value="ECO:0007669"/>
    <property type="project" value="UniProtKB-ARBA"/>
</dbReference>
<dbReference type="InterPro" id="IPR009014">
    <property type="entry name" value="Transketo_C/PFOR_II"/>
</dbReference>
<evidence type="ECO:0000259" key="4">
    <source>
        <dbReference type="SMART" id="SM00861"/>
    </source>
</evidence>
<dbReference type="CDD" id="cd07036">
    <property type="entry name" value="TPP_PYR_E1-PDHc-beta_like"/>
    <property type="match status" value="1"/>
</dbReference>
<keyword evidence="2" id="KW-0560">Oxidoreductase</keyword>
<comment type="cofactor">
    <cofactor evidence="1">
        <name>thiamine diphosphate</name>
        <dbReference type="ChEBI" id="CHEBI:58937"/>
    </cofactor>
</comment>
<dbReference type="Gene3D" id="3.40.50.970">
    <property type="match status" value="1"/>
</dbReference>
<proteinExistence type="predicted"/>
<dbReference type="FunFam" id="3.40.50.970:FF:000001">
    <property type="entry name" value="Pyruvate dehydrogenase E1 beta subunit"/>
    <property type="match status" value="1"/>
</dbReference>
<dbReference type="Pfam" id="PF02779">
    <property type="entry name" value="Transket_pyr"/>
    <property type="match status" value="1"/>
</dbReference>
<gene>
    <name evidence="6" type="ORF">ENT82_08070</name>
    <name evidence="5" type="ORF">ENU43_03705</name>
</gene>
<sequence>MATRELTYVEALNEALREEMRRDDSVIVFGEEVAAAGGVYKVTKDLLKEFGPKRVLDTPISEIAIVGAAIGAALNGLRPVAEIMFFDFVGIAFDQLVTHASKMRFMSGGQVKLPLVIRTQYSLGRSYGSQHTQFLAASLLQAPGLKIVAPATPYDAKGLLKSSIRDDDPVLFVESGALYVNRSYYGYRGPVPEEEYLIPLGKADVKRVGDDVTIVAVSRTVSEAMAAANQLEEKGVKAEVVDLRTIMPMDYETIINSVKKTNRLVVAEDSVKTGGISAEVASHVCEYAFEYLEAPIVRINSPPMPAPQASELEKKYMVSAEKIVNAVTKLVK</sequence>
<dbReference type="AlphaFoldDB" id="A0A7C4E2G3"/>
<dbReference type="SUPFAM" id="SSF52922">
    <property type="entry name" value="TK C-terminal domain-like"/>
    <property type="match status" value="1"/>
</dbReference>
<evidence type="ECO:0000256" key="2">
    <source>
        <dbReference type="ARBA" id="ARBA00023002"/>
    </source>
</evidence>
<organism evidence="6">
    <name type="scientific">Caldiarchaeum subterraneum</name>
    <dbReference type="NCBI Taxonomy" id="311458"/>
    <lineage>
        <taxon>Archaea</taxon>
        <taxon>Nitrososphaerota</taxon>
        <taxon>Candidatus Caldarchaeales</taxon>
        <taxon>Candidatus Caldarchaeaceae</taxon>
        <taxon>Candidatus Caldarchaeum</taxon>
    </lineage>
</organism>
<name>A0A7C4E2G3_CALS0</name>
<dbReference type="InterPro" id="IPR029061">
    <property type="entry name" value="THDP-binding"/>
</dbReference>
<evidence type="ECO:0000313" key="6">
    <source>
        <dbReference type="EMBL" id="HGN91058.1"/>
    </source>
</evidence>
<dbReference type="SUPFAM" id="SSF52518">
    <property type="entry name" value="Thiamin diphosphate-binding fold (THDP-binding)"/>
    <property type="match status" value="1"/>
</dbReference>
<evidence type="ECO:0000256" key="3">
    <source>
        <dbReference type="ARBA" id="ARBA00023052"/>
    </source>
</evidence>
<dbReference type="PANTHER" id="PTHR43257:SF2">
    <property type="entry name" value="PYRUVATE DEHYDROGENASE E1 COMPONENT SUBUNIT BETA"/>
    <property type="match status" value="1"/>
</dbReference>
<dbReference type="GO" id="GO:0016491">
    <property type="term" value="F:oxidoreductase activity"/>
    <property type="evidence" value="ECO:0007669"/>
    <property type="project" value="UniProtKB-KW"/>
</dbReference>
<keyword evidence="3" id="KW-0786">Thiamine pyrophosphate</keyword>
<evidence type="ECO:0000256" key="1">
    <source>
        <dbReference type="ARBA" id="ARBA00001964"/>
    </source>
</evidence>
<dbReference type="NCBIfam" id="NF006667">
    <property type="entry name" value="PRK09212.1"/>
    <property type="match status" value="1"/>
</dbReference>
<dbReference type="PANTHER" id="PTHR43257">
    <property type="entry name" value="PYRUVATE DEHYDROGENASE E1 COMPONENT BETA SUBUNIT"/>
    <property type="match status" value="1"/>
</dbReference>
<reference evidence="6" key="1">
    <citation type="journal article" date="2020" name="mSystems">
        <title>Genome- and Community-Level Interaction Insights into Carbon Utilization and Element Cycling Functions of Hydrothermarchaeota in Hydrothermal Sediment.</title>
        <authorList>
            <person name="Zhou Z."/>
            <person name="Liu Y."/>
            <person name="Xu W."/>
            <person name="Pan J."/>
            <person name="Luo Z.H."/>
            <person name="Li M."/>
        </authorList>
    </citation>
    <scope>NUCLEOTIDE SEQUENCE [LARGE SCALE GENOMIC DNA]</scope>
    <source>
        <strain evidence="6">SpSt-613</strain>
        <strain evidence="5">SpSt-669</strain>
    </source>
</reference>
<dbReference type="EMBL" id="DTAD01000087">
    <property type="protein sequence ID" value="HGN91058.1"/>
    <property type="molecule type" value="Genomic_DNA"/>
</dbReference>
<dbReference type="GO" id="GO:0044272">
    <property type="term" value="P:sulfur compound biosynthetic process"/>
    <property type="evidence" value="ECO:0007669"/>
    <property type="project" value="UniProtKB-ARBA"/>
</dbReference>
<feature type="domain" description="Transketolase-like pyrimidine-binding" evidence="4">
    <location>
        <begin position="6"/>
        <end position="181"/>
    </location>
</feature>
<evidence type="ECO:0000313" key="5">
    <source>
        <dbReference type="EMBL" id="HGL40752.1"/>
    </source>
</evidence>
<dbReference type="SMART" id="SM00861">
    <property type="entry name" value="Transket_pyr"/>
    <property type="match status" value="1"/>
</dbReference>
<protein>
    <submittedName>
        <fullName evidence="6">Alpha-ketoacid dehydrogenase subunit beta</fullName>
    </submittedName>
</protein>
<dbReference type="Gene3D" id="3.40.50.920">
    <property type="match status" value="1"/>
</dbReference>
<comment type="caution">
    <text evidence="6">The sequence shown here is derived from an EMBL/GenBank/DDBJ whole genome shotgun (WGS) entry which is preliminary data.</text>
</comment>
<accession>A0A7C4E2G3</accession>
<dbReference type="FunFam" id="3.40.50.920:FF:000001">
    <property type="entry name" value="Pyruvate dehydrogenase E1 beta subunit"/>
    <property type="match status" value="1"/>
</dbReference>